<evidence type="ECO:0000256" key="3">
    <source>
        <dbReference type="ARBA" id="ARBA00022597"/>
    </source>
</evidence>
<dbReference type="Pfam" id="PF25554">
    <property type="entry name" value="PTS_EIIB_BC_N"/>
    <property type="match status" value="1"/>
</dbReference>
<evidence type="ECO:0000256" key="4">
    <source>
        <dbReference type="ARBA" id="ARBA00022679"/>
    </source>
</evidence>
<keyword evidence="3" id="KW-0762">Sugar transport</keyword>
<evidence type="ECO:0000259" key="6">
    <source>
        <dbReference type="PROSITE" id="PS51099"/>
    </source>
</evidence>
<dbReference type="InterPro" id="IPR050864">
    <property type="entry name" value="Bacterial_PTS_Sugar_Transport"/>
</dbReference>
<dbReference type="EMBL" id="PIDP01001238">
    <property type="protein sequence ID" value="PLM91504.1"/>
    <property type="molecule type" value="Genomic_DNA"/>
</dbReference>
<organism evidence="7 8">
    <name type="scientific">Klebsiella variicola</name>
    <dbReference type="NCBI Taxonomy" id="244366"/>
    <lineage>
        <taxon>Bacteria</taxon>
        <taxon>Pseudomonadati</taxon>
        <taxon>Pseudomonadota</taxon>
        <taxon>Gammaproteobacteria</taxon>
        <taxon>Enterobacterales</taxon>
        <taxon>Enterobacteriaceae</taxon>
        <taxon>Klebsiella/Raoultella group</taxon>
        <taxon>Klebsiella</taxon>
        <taxon>Klebsiella pneumoniae complex</taxon>
    </lineage>
</organism>
<feature type="domain" description="PTS EIIB type-2" evidence="6">
    <location>
        <begin position="106"/>
        <end position="181"/>
    </location>
</feature>
<protein>
    <submittedName>
        <fullName evidence="7">PTS fructose transporter subunit EIIBC</fullName>
    </submittedName>
</protein>
<evidence type="ECO:0000313" key="7">
    <source>
        <dbReference type="EMBL" id="PLM91504.1"/>
    </source>
</evidence>
<dbReference type="Pfam" id="PF02302">
    <property type="entry name" value="PTS_IIB"/>
    <property type="match status" value="1"/>
</dbReference>
<dbReference type="GO" id="GO:0090563">
    <property type="term" value="F:protein-phosphocysteine-sugar phosphotransferase activity"/>
    <property type="evidence" value="ECO:0007669"/>
    <property type="project" value="TreeGrafter"/>
</dbReference>
<dbReference type="Proteomes" id="UP000234412">
    <property type="component" value="Unassembled WGS sequence"/>
</dbReference>
<reference evidence="7 8" key="2">
    <citation type="submission" date="2018-01" db="EMBL/GenBank/DDBJ databases">
        <title>Genomic study of Klebsiella pneumoniae.</title>
        <authorList>
            <person name="Yang Y."/>
            <person name="Bicalho R."/>
        </authorList>
    </citation>
    <scope>NUCLEOTIDE SEQUENCE [LARGE SCALE GENOMIC DNA]</scope>
    <source>
        <strain evidence="7 8">A8</strain>
    </source>
</reference>
<dbReference type="Gene3D" id="3.40.50.2300">
    <property type="match status" value="1"/>
</dbReference>
<keyword evidence="5" id="KW-0598">Phosphotransferase system</keyword>
<proteinExistence type="predicted"/>
<evidence type="ECO:0000256" key="2">
    <source>
        <dbReference type="ARBA" id="ARBA00022553"/>
    </source>
</evidence>
<evidence type="ECO:0000256" key="1">
    <source>
        <dbReference type="ARBA" id="ARBA00022448"/>
    </source>
</evidence>
<dbReference type="PANTHER" id="PTHR30505:SF32">
    <property type="entry name" value="PTS SYSTEM FRUCTOSE-SPECIFIC EIIB'BC COMPONENT"/>
    <property type="match status" value="1"/>
</dbReference>
<dbReference type="PANTHER" id="PTHR30505">
    <property type="entry name" value="FRUCTOSE-LIKE PERMEASE"/>
    <property type="match status" value="1"/>
</dbReference>
<keyword evidence="4" id="KW-0808">Transferase</keyword>
<comment type="caution">
    <text evidence="7">The sequence shown here is derived from an EMBL/GenBank/DDBJ whole genome shotgun (WGS) entry which is preliminary data.</text>
</comment>
<dbReference type="GO" id="GO:0005886">
    <property type="term" value="C:plasma membrane"/>
    <property type="evidence" value="ECO:0007669"/>
    <property type="project" value="TreeGrafter"/>
</dbReference>
<dbReference type="AlphaFoldDB" id="A0A2N4YUV7"/>
<feature type="non-terminal residue" evidence="7">
    <location>
        <position position="181"/>
    </location>
</feature>
<reference evidence="7 8" key="1">
    <citation type="submission" date="2017-11" db="EMBL/GenBank/DDBJ databases">
        <authorList>
            <person name="Han C.G."/>
        </authorList>
    </citation>
    <scope>NUCLEOTIDE SEQUENCE [LARGE SCALE GENOMIC DNA]</scope>
    <source>
        <strain evidence="7 8">A8</strain>
    </source>
</reference>
<dbReference type="GO" id="GO:0022877">
    <property type="term" value="F:protein-N(PI)-phosphohistidine-fructose phosphotransferase system transporter activity"/>
    <property type="evidence" value="ECO:0007669"/>
    <property type="project" value="InterPro"/>
</dbReference>
<dbReference type="FunFam" id="3.40.50.2300:FF:000014">
    <property type="entry name" value="PTS system fructose-like transporter subunit IIB"/>
    <property type="match status" value="1"/>
</dbReference>
<dbReference type="SUPFAM" id="SSF52794">
    <property type="entry name" value="PTS system IIB component-like"/>
    <property type="match status" value="2"/>
</dbReference>
<accession>A0A2N4YUV7</accession>
<keyword evidence="1" id="KW-0813">Transport</keyword>
<sequence length="181" mass="18648">MKTLLIIDAGLGQARAYMAKTLLGAAAPKAHLELIDNPNDAELVIVLGAALPTDSALNGKQVYLGDINRAVAHPELFLSEAKGHATPYAAPAAAAVPAATGGPKRIVAVTACPTGVAHTFMAAEAIETEAKKRGWWVKVETRGSVGAGNAITPEEVAEADLVIVAADIEVDLAKFAGKPMY</sequence>
<dbReference type="InterPro" id="IPR003501">
    <property type="entry name" value="PTS_EIIB_2/3"/>
</dbReference>
<dbReference type="InterPro" id="IPR036095">
    <property type="entry name" value="PTS_EIIB-like_sf"/>
</dbReference>
<dbReference type="GO" id="GO:0009401">
    <property type="term" value="P:phosphoenolpyruvate-dependent sugar phosphotransferase system"/>
    <property type="evidence" value="ECO:0007669"/>
    <property type="project" value="UniProtKB-KW"/>
</dbReference>
<evidence type="ECO:0000313" key="8">
    <source>
        <dbReference type="Proteomes" id="UP000234412"/>
    </source>
</evidence>
<dbReference type="NCBIfam" id="TIGR00829">
    <property type="entry name" value="FRU"/>
    <property type="match status" value="1"/>
</dbReference>
<gene>
    <name evidence="7" type="ORF">CWN47_26115</name>
</gene>
<dbReference type="InterPro" id="IPR003353">
    <property type="entry name" value="PTS_IIB_fruc"/>
</dbReference>
<dbReference type="CDD" id="cd05569">
    <property type="entry name" value="PTS_IIB_fructose"/>
    <property type="match status" value="1"/>
</dbReference>
<name>A0A2N4YUV7_KLEVA</name>
<evidence type="ECO:0000256" key="5">
    <source>
        <dbReference type="ARBA" id="ARBA00022683"/>
    </source>
</evidence>
<dbReference type="InterPro" id="IPR013011">
    <property type="entry name" value="PTS_EIIB_2"/>
</dbReference>
<dbReference type="PROSITE" id="PS51099">
    <property type="entry name" value="PTS_EIIB_TYPE_2"/>
    <property type="match status" value="1"/>
</dbReference>
<keyword evidence="2" id="KW-0597">Phosphoprotein</keyword>